<dbReference type="EMBL" id="JAJAGQ010000008">
    <property type="protein sequence ID" value="KAJ8556307.1"/>
    <property type="molecule type" value="Genomic_DNA"/>
</dbReference>
<organism evidence="2 3">
    <name type="scientific">Anisodus acutangulus</name>
    <dbReference type="NCBI Taxonomy" id="402998"/>
    <lineage>
        <taxon>Eukaryota</taxon>
        <taxon>Viridiplantae</taxon>
        <taxon>Streptophyta</taxon>
        <taxon>Embryophyta</taxon>
        <taxon>Tracheophyta</taxon>
        <taxon>Spermatophyta</taxon>
        <taxon>Magnoliopsida</taxon>
        <taxon>eudicotyledons</taxon>
        <taxon>Gunneridae</taxon>
        <taxon>Pentapetalae</taxon>
        <taxon>asterids</taxon>
        <taxon>lamiids</taxon>
        <taxon>Solanales</taxon>
        <taxon>Solanaceae</taxon>
        <taxon>Solanoideae</taxon>
        <taxon>Hyoscyameae</taxon>
        <taxon>Anisodus</taxon>
    </lineage>
</organism>
<protein>
    <recommendedName>
        <fullName evidence="4">MBD domain-containing protein</fullName>
    </recommendedName>
</protein>
<comment type="caution">
    <text evidence="2">The sequence shown here is derived from an EMBL/GenBank/DDBJ whole genome shotgun (WGS) entry which is preliminary data.</text>
</comment>
<reference evidence="3" key="1">
    <citation type="journal article" date="2023" name="Proc. Natl. Acad. Sci. U.S.A.">
        <title>Genomic and structural basis for evolution of tropane alkaloid biosynthesis.</title>
        <authorList>
            <person name="Wanga Y.-J."/>
            <person name="Taina T."/>
            <person name="Yua J.-Y."/>
            <person name="Lia J."/>
            <person name="Xua B."/>
            <person name="Chenc J."/>
            <person name="D'Auriad J.C."/>
            <person name="Huanga J.-P."/>
            <person name="Huanga S.-X."/>
        </authorList>
    </citation>
    <scope>NUCLEOTIDE SEQUENCE [LARGE SCALE GENOMIC DNA]</scope>
    <source>
        <strain evidence="3">cv. KIB-2019</strain>
    </source>
</reference>
<name>A0A9Q1MBZ1_9SOLA</name>
<accession>A0A9Q1MBZ1</accession>
<evidence type="ECO:0000256" key="1">
    <source>
        <dbReference type="SAM" id="MobiDB-lite"/>
    </source>
</evidence>
<dbReference type="Proteomes" id="UP001152561">
    <property type="component" value="Unassembled WGS sequence"/>
</dbReference>
<evidence type="ECO:0000313" key="2">
    <source>
        <dbReference type="EMBL" id="KAJ8556307.1"/>
    </source>
</evidence>
<evidence type="ECO:0008006" key="4">
    <source>
        <dbReference type="Google" id="ProtNLM"/>
    </source>
</evidence>
<dbReference type="OrthoDB" id="1320524at2759"/>
<gene>
    <name evidence="2" type="ORF">K7X08_023065</name>
</gene>
<proteinExistence type="predicted"/>
<dbReference type="AlphaFoldDB" id="A0A9Q1MBZ1"/>
<keyword evidence="3" id="KW-1185">Reference proteome</keyword>
<evidence type="ECO:0000313" key="3">
    <source>
        <dbReference type="Proteomes" id="UP001152561"/>
    </source>
</evidence>
<sequence length="377" mass="42951">MSSSYESNNCRDMIPYVPPIDVVRIAVQENQRNDIIECVLIPCEVSTHPRNNVLRTTFSSTSTPHHPEEHNSLLLICQAIEQTMNESEITPHQLTGRKRRLVNAKVTADTDVNFIILPIEGETHIYTIELKKGEVLDDPFGLNRKYHDMLHEWKCEKRRRPNGHYDTFYYNTKKRVTCRSVADVRRYIFGGFEKLKIEVDSKTNAVKEIKIGVPKQHSQKRKKESSNSKPAAKNHKGSSSELHVGSEAASTSKKVEVEKFMVGGSGNTLKKGIAEASYSERSEPAVNFQKSDLMKLDNHNNQNEVKPKERVCITTNFDLPEVAPQNEIDHAKEGDETVLEDTHGKENQLISYEDILAKQREVEDERADYTIPIYSMG</sequence>
<feature type="region of interest" description="Disordered" evidence="1">
    <location>
        <begin position="210"/>
        <end position="250"/>
    </location>
</feature>